<evidence type="ECO:0000313" key="2">
    <source>
        <dbReference type="Proteomes" id="UP001177003"/>
    </source>
</evidence>
<proteinExistence type="predicted"/>
<protein>
    <submittedName>
        <fullName evidence="1">Uncharacterized protein</fullName>
    </submittedName>
</protein>
<reference evidence="1" key="1">
    <citation type="submission" date="2023-04" db="EMBL/GenBank/DDBJ databases">
        <authorList>
            <person name="Vijverberg K."/>
            <person name="Xiong W."/>
            <person name="Schranz E."/>
        </authorList>
    </citation>
    <scope>NUCLEOTIDE SEQUENCE</scope>
</reference>
<dbReference type="AlphaFoldDB" id="A0AA35V6E8"/>
<dbReference type="Proteomes" id="UP001177003">
    <property type="component" value="Chromosome 2"/>
</dbReference>
<evidence type="ECO:0000313" key="1">
    <source>
        <dbReference type="EMBL" id="CAI9271691.1"/>
    </source>
</evidence>
<accession>A0AA35V6E8</accession>
<gene>
    <name evidence="1" type="ORF">LSALG_LOCUS11954</name>
</gene>
<dbReference type="EMBL" id="OX465078">
    <property type="protein sequence ID" value="CAI9271691.1"/>
    <property type="molecule type" value="Genomic_DNA"/>
</dbReference>
<name>A0AA35V6E8_LACSI</name>
<keyword evidence="2" id="KW-1185">Reference proteome</keyword>
<organism evidence="1 2">
    <name type="scientific">Lactuca saligna</name>
    <name type="common">Willowleaf lettuce</name>
    <dbReference type="NCBI Taxonomy" id="75948"/>
    <lineage>
        <taxon>Eukaryota</taxon>
        <taxon>Viridiplantae</taxon>
        <taxon>Streptophyta</taxon>
        <taxon>Embryophyta</taxon>
        <taxon>Tracheophyta</taxon>
        <taxon>Spermatophyta</taxon>
        <taxon>Magnoliopsida</taxon>
        <taxon>eudicotyledons</taxon>
        <taxon>Gunneridae</taxon>
        <taxon>Pentapetalae</taxon>
        <taxon>asterids</taxon>
        <taxon>campanulids</taxon>
        <taxon>Asterales</taxon>
        <taxon>Asteraceae</taxon>
        <taxon>Cichorioideae</taxon>
        <taxon>Cichorieae</taxon>
        <taxon>Lactucinae</taxon>
        <taxon>Lactuca</taxon>
    </lineage>
</organism>
<sequence>MFDISICRESFVMHQVPTSGSPCSSSMQYIIIDRYLLSLDNRVTLRDVLTILVKIIRGDENVVGKERKAHHYHHTPPYSLIPNVTNHLILNYSPQSSIFTSLSFIFSGGQPPPPTLLNCWKKLPCCSLIPLATKSDEDPMSSFSSRSAIPLIKQ</sequence>